<evidence type="ECO:0000313" key="2">
    <source>
        <dbReference type="EMBL" id="KAH6899940.1"/>
    </source>
</evidence>
<dbReference type="AlphaFoldDB" id="A0A9P8WHC6"/>
<organism evidence="2 3">
    <name type="scientific">Thelonectria olida</name>
    <dbReference type="NCBI Taxonomy" id="1576542"/>
    <lineage>
        <taxon>Eukaryota</taxon>
        <taxon>Fungi</taxon>
        <taxon>Dikarya</taxon>
        <taxon>Ascomycota</taxon>
        <taxon>Pezizomycotina</taxon>
        <taxon>Sordariomycetes</taxon>
        <taxon>Hypocreomycetidae</taxon>
        <taxon>Hypocreales</taxon>
        <taxon>Nectriaceae</taxon>
        <taxon>Thelonectria</taxon>
    </lineage>
</organism>
<name>A0A9P8WHC6_9HYPO</name>
<gene>
    <name evidence="2" type="ORF">B0T10DRAFT_11177</name>
</gene>
<evidence type="ECO:0000313" key="3">
    <source>
        <dbReference type="Proteomes" id="UP000777438"/>
    </source>
</evidence>
<reference evidence="2 3" key="1">
    <citation type="journal article" date="2021" name="Nat. Commun.">
        <title>Genetic determinants of endophytism in the Arabidopsis root mycobiome.</title>
        <authorList>
            <person name="Mesny F."/>
            <person name="Miyauchi S."/>
            <person name="Thiergart T."/>
            <person name="Pickel B."/>
            <person name="Atanasova L."/>
            <person name="Karlsson M."/>
            <person name="Huettel B."/>
            <person name="Barry K.W."/>
            <person name="Haridas S."/>
            <person name="Chen C."/>
            <person name="Bauer D."/>
            <person name="Andreopoulos W."/>
            <person name="Pangilinan J."/>
            <person name="LaButti K."/>
            <person name="Riley R."/>
            <person name="Lipzen A."/>
            <person name="Clum A."/>
            <person name="Drula E."/>
            <person name="Henrissat B."/>
            <person name="Kohler A."/>
            <person name="Grigoriev I.V."/>
            <person name="Martin F.M."/>
            <person name="Hacquard S."/>
        </authorList>
    </citation>
    <scope>NUCLEOTIDE SEQUENCE [LARGE SCALE GENOMIC DNA]</scope>
    <source>
        <strain evidence="2 3">MPI-CAGE-CH-0241</strain>
    </source>
</reference>
<keyword evidence="3" id="KW-1185">Reference proteome</keyword>
<feature type="region of interest" description="Disordered" evidence="1">
    <location>
        <begin position="1"/>
        <end position="24"/>
    </location>
</feature>
<protein>
    <submittedName>
        <fullName evidence="2">Uncharacterized protein</fullName>
    </submittedName>
</protein>
<dbReference type="Proteomes" id="UP000777438">
    <property type="component" value="Unassembled WGS sequence"/>
</dbReference>
<accession>A0A9P8WHC6</accession>
<evidence type="ECO:0000256" key="1">
    <source>
        <dbReference type="SAM" id="MobiDB-lite"/>
    </source>
</evidence>
<comment type="caution">
    <text evidence="2">The sequence shown here is derived from an EMBL/GenBank/DDBJ whole genome shotgun (WGS) entry which is preliminary data.</text>
</comment>
<proteinExistence type="predicted"/>
<sequence length="231" mass="25322">MEAVGSEVPHLFSHGDLVGGPKSAAQSKANDHIIAGMYRVFASLGQNLSPGTDTSDGRYFHPSDTTTSYSNHNRASLLSYSKATLPEKEGASMLGNDREGWRHRRAPVPCTVLSLAMAQNTAKCKPRRQYHDLLPAWTVIGSAIRCGPLSIISRCCQRRTSVRACVLLLQRGRIIRQLSAINREDNYPPSAPSGPSPLDPCLAFLEQALAATQGCQSFFLFDPLQRRDRID</sequence>
<dbReference type="EMBL" id="JAGPYM010000001">
    <property type="protein sequence ID" value="KAH6899940.1"/>
    <property type="molecule type" value="Genomic_DNA"/>
</dbReference>